<evidence type="ECO:0000313" key="3">
    <source>
        <dbReference type="Proteomes" id="UP000249886"/>
    </source>
</evidence>
<protein>
    <submittedName>
        <fullName evidence="2">ROK-family transcriptional regulator</fullName>
    </submittedName>
</protein>
<reference evidence="2 3" key="1">
    <citation type="submission" date="2018-06" db="EMBL/GenBank/DDBJ databases">
        <authorList>
            <consortium name="Pathogen Informatics"/>
            <person name="Doyle S."/>
        </authorList>
    </citation>
    <scope>NUCLEOTIDE SEQUENCE [LARGE SCALE GENOMIC DNA]</scope>
    <source>
        <strain evidence="2 3">NCTC10254</strain>
    </source>
</reference>
<dbReference type="RefSeq" id="WP_005524135.1">
    <property type="nucleotide sequence ID" value="NZ_CAJPQJ010000007.1"/>
</dbReference>
<accession>A0A6G9D8X2</accession>
<comment type="similarity">
    <text evidence="1">Belongs to the ROK (NagC/XylR) family.</text>
</comment>
<gene>
    <name evidence="2" type="primary">cysR</name>
    <name evidence="2" type="ORF">NCTC10254_00750</name>
</gene>
<dbReference type="InterPro" id="IPR043129">
    <property type="entry name" value="ATPase_NBD"/>
</dbReference>
<dbReference type="PANTHER" id="PTHR18964">
    <property type="entry name" value="ROK (REPRESSOR, ORF, KINASE) FAMILY"/>
    <property type="match status" value="1"/>
</dbReference>
<evidence type="ECO:0000313" key="2">
    <source>
        <dbReference type="EMBL" id="SPW24372.1"/>
    </source>
</evidence>
<dbReference type="InterPro" id="IPR036388">
    <property type="entry name" value="WH-like_DNA-bd_sf"/>
</dbReference>
<dbReference type="Gene3D" id="3.30.420.40">
    <property type="match status" value="1"/>
</dbReference>
<dbReference type="Gene3D" id="1.10.10.10">
    <property type="entry name" value="Winged helix-like DNA-binding domain superfamily/Winged helix DNA-binding domain"/>
    <property type="match status" value="1"/>
</dbReference>
<dbReference type="Proteomes" id="UP000249886">
    <property type="component" value="Unassembled WGS sequence"/>
</dbReference>
<dbReference type="InterPro" id="IPR000600">
    <property type="entry name" value="ROK"/>
</dbReference>
<organism evidence="2 3">
    <name type="scientific">Corynebacterium matruchotii</name>
    <dbReference type="NCBI Taxonomy" id="43768"/>
    <lineage>
        <taxon>Bacteria</taxon>
        <taxon>Bacillati</taxon>
        <taxon>Actinomycetota</taxon>
        <taxon>Actinomycetes</taxon>
        <taxon>Mycobacteriales</taxon>
        <taxon>Corynebacteriaceae</taxon>
        <taxon>Corynebacterium</taxon>
    </lineage>
</organism>
<dbReference type="SUPFAM" id="SSF53067">
    <property type="entry name" value="Actin-like ATPase domain"/>
    <property type="match status" value="1"/>
</dbReference>
<comment type="caution">
    <text evidence="2">The sequence shown here is derived from an EMBL/GenBank/DDBJ whole genome shotgun (WGS) entry which is preliminary data.</text>
</comment>
<dbReference type="AlphaFoldDB" id="A0A6G9D8X2"/>
<dbReference type="EMBL" id="UARK01000001">
    <property type="protein sequence ID" value="SPW24372.1"/>
    <property type="molecule type" value="Genomic_DNA"/>
</dbReference>
<dbReference type="PANTHER" id="PTHR18964:SF149">
    <property type="entry name" value="BIFUNCTIONAL UDP-N-ACETYLGLUCOSAMINE 2-EPIMERASE_N-ACETYLMANNOSAMINE KINASE"/>
    <property type="match status" value="1"/>
</dbReference>
<dbReference type="InterPro" id="IPR036390">
    <property type="entry name" value="WH_DNA-bd_sf"/>
</dbReference>
<sequence length="341" mass="36585">MCPPSAINISPVFRGPTTPAAVCFQVIRLKQPVTRTHLFQHSTHSQPTIARAVTALIDAHLVRERPDKIVAEGPGRPKIPLEMTPTPWVHVGVALGTKSTYLGIYGTRGQLLREQFVEITPAKHRMSAFIAEIIPHINAMVASTQLPLANIGISASGVVREQKFITAPNLGWDGEDIVTPFARLFDVPITVASVVEAIAGAEQQTQEPPLRPTGSEPLADHRGLIFYVDDTTGAAIHTRTSVESIDLNIGKYPTLAAAALDLTARTEPDTVVLAGSAFAHRADTQVVGRALQEIGGVEVRVIPTHIDNARAAARALALSGLLTNPLTFSKQLSLLIDEYAI</sequence>
<evidence type="ECO:0000256" key="1">
    <source>
        <dbReference type="ARBA" id="ARBA00006479"/>
    </source>
</evidence>
<dbReference type="Pfam" id="PF00480">
    <property type="entry name" value="ROK"/>
    <property type="match status" value="1"/>
</dbReference>
<dbReference type="GeneID" id="84572839"/>
<name>A0A6G9D8X2_9CORY</name>
<proteinExistence type="inferred from homology"/>
<dbReference type="SUPFAM" id="SSF46785">
    <property type="entry name" value="Winged helix' DNA-binding domain"/>
    <property type="match status" value="1"/>
</dbReference>